<dbReference type="Gene3D" id="1.20.1540.10">
    <property type="entry name" value="Rhomboid-like"/>
    <property type="match status" value="1"/>
</dbReference>
<dbReference type="GO" id="GO:0004252">
    <property type="term" value="F:serine-type endopeptidase activity"/>
    <property type="evidence" value="ECO:0007669"/>
    <property type="project" value="InterPro"/>
</dbReference>
<gene>
    <name evidence="7" type="ORF">DQ392_29560</name>
</gene>
<dbReference type="PANTHER" id="PTHR43731">
    <property type="entry name" value="RHOMBOID PROTEASE"/>
    <property type="match status" value="1"/>
</dbReference>
<feature type="transmembrane region" description="Helical" evidence="5">
    <location>
        <begin position="59"/>
        <end position="84"/>
    </location>
</feature>
<proteinExistence type="predicted"/>
<evidence type="ECO:0000256" key="1">
    <source>
        <dbReference type="ARBA" id="ARBA00004141"/>
    </source>
</evidence>
<evidence type="ECO:0000256" key="3">
    <source>
        <dbReference type="ARBA" id="ARBA00022989"/>
    </source>
</evidence>
<feature type="transmembrane region" description="Helical" evidence="5">
    <location>
        <begin position="143"/>
        <end position="161"/>
    </location>
</feature>
<feature type="domain" description="Peptidase S54 rhomboid" evidence="6">
    <location>
        <begin position="52"/>
        <end position="186"/>
    </location>
</feature>
<dbReference type="RefSeq" id="WP_114018786.1">
    <property type="nucleotide sequence ID" value="NZ_QOIM01000045.1"/>
</dbReference>
<organism evidence="7 8">
    <name type="scientific">Streptomyces reniochalinae</name>
    <dbReference type="NCBI Taxonomy" id="2250578"/>
    <lineage>
        <taxon>Bacteria</taxon>
        <taxon>Bacillati</taxon>
        <taxon>Actinomycetota</taxon>
        <taxon>Actinomycetes</taxon>
        <taxon>Kitasatosporales</taxon>
        <taxon>Streptomycetaceae</taxon>
        <taxon>Streptomyces</taxon>
    </lineage>
</organism>
<sequence length="200" mass="20834">MANGSGGSGTRAMAAGKLIVGWVALLWLLEAVDQATDNALDTFGVEPRRVDELVDVVPSAFMHFGFEHLIANTLPLLILGFLAALRGVGRFLAVAATIIVVSGLGVWLIAPDGSNTAGASGLIFGLFGYLLARGFVDRRITDVALGSVVAVFYGSILWGVLPTDTGISWQGHLFGLIGGIVAARLTAEPRPAGEGKPAWH</sequence>
<dbReference type="InterPro" id="IPR050925">
    <property type="entry name" value="Rhomboid_protease_S54"/>
</dbReference>
<keyword evidence="4 5" id="KW-0472">Membrane</keyword>
<feature type="transmembrane region" description="Helical" evidence="5">
    <location>
        <begin position="116"/>
        <end position="136"/>
    </location>
</feature>
<keyword evidence="7" id="KW-0378">Hydrolase</keyword>
<dbReference type="GO" id="GO:0016020">
    <property type="term" value="C:membrane"/>
    <property type="evidence" value="ECO:0007669"/>
    <property type="project" value="UniProtKB-SubCell"/>
</dbReference>
<dbReference type="InterPro" id="IPR022764">
    <property type="entry name" value="Peptidase_S54_rhomboid_dom"/>
</dbReference>
<dbReference type="Pfam" id="PF01694">
    <property type="entry name" value="Rhomboid"/>
    <property type="match status" value="1"/>
</dbReference>
<dbReference type="SUPFAM" id="SSF144091">
    <property type="entry name" value="Rhomboid-like"/>
    <property type="match status" value="1"/>
</dbReference>
<dbReference type="Proteomes" id="UP000253507">
    <property type="component" value="Unassembled WGS sequence"/>
</dbReference>
<keyword evidence="2 5" id="KW-0812">Transmembrane</keyword>
<comment type="subcellular location">
    <subcellularLocation>
        <location evidence="1">Membrane</location>
        <topology evidence="1">Multi-pass membrane protein</topology>
    </subcellularLocation>
</comment>
<evidence type="ECO:0000313" key="7">
    <source>
        <dbReference type="EMBL" id="RCG14054.1"/>
    </source>
</evidence>
<dbReference type="OrthoDB" id="465874at2"/>
<accession>A0A367E7M9</accession>
<dbReference type="GO" id="GO:0006508">
    <property type="term" value="P:proteolysis"/>
    <property type="evidence" value="ECO:0007669"/>
    <property type="project" value="UniProtKB-KW"/>
</dbReference>
<evidence type="ECO:0000313" key="8">
    <source>
        <dbReference type="Proteomes" id="UP000253507"/>
    </source>
</evidence>
<evidence type="ECO:0000256" key="2">
    <source>
        <dbReference type="ARBA" id="ARBA00022692"/>
    </source>
</evidence>
<dbReference type="AlphaFoldDB" id="A0A367E7M9"/>
<evidence type="ECO:0000259" key="6">
    <source>
        <dbReference type="Pfam" id="PF01694"/>
    </source>
</evidence>
<feature type="transmembrane region" description="Helical" evidence="5">
    <location>
        <begin position="91"/>
        <end position="110"/>
    </location>
</feature>
<evidence type="ECO:0000256" key="5">
    <source>
        <dbReference type="SAM" id="Phobius"/>
    </source>
</evidence>
<name>A0A367E7M9_9ACTN</name>
<keyword evidence="3 5" id="KW-1133">Transmembrane helix</keyword>
<dbReference type="EMBL" id="QOIM01000045">
    <property type="protein sequence ID" value="RCG14054.1"/>
    <property type="molecule type" value="Genomic_DNA"/>
</dbReference>
<reference evidence="7 8" key="1">
    <citation type="submission" date="2018-06" db="EMBL/GenBank/DDBJ databases">
        <title>Streptomyces reniochalinae sp. nov. and Streptomyces diacarnus sp. nov. from marine sponges.</title>
        <authorList>
            <person name="Li L."/>
        </authorList>
    </citation>
    <scope>NUCLEOTIDE SEQUENCE [LARGE SCALE GENOMIC DNA]</scope>
    <source>
        <strain evidence="7 8">LHW50302</strain>
    </source>
</reference>
<protein>
    <submittedName>
        <fullName evidence="7">Rhomboid family intramembrane serine protease</fullName>
    </submittedName>
</protein>
<dbReference type="InterPro" id="IPR035952">
    <property type="entry name" value="Rhomboid-like_sf"/>
</dbReference>
<dbReference type="PANTHER" id="PTHR43731:SF9">
    <property type="entry name" value="SLR1461 PROTEIN"/>
    <property type="match status" value="1"/>
</dbReference>
<keyword evidence="7" id="KW-0645">Protease</keyword>
<evidence type="ECO:0000256" key="4">
    <source>
        <dbReference type="ARBA" id="ARBA00023136"/>
    </source>
</evidence>
<keyword evidence="8" id="KW-1185">Reference proteome</keyword>
<comment type="caution">
    <text evidence="7">The sequence shown here is derived from an EMBL/GenBank/DDBJ whole genome shotgun (WGS) entry which is preliminary data.</text>
</comment>